<dbReference type="Proteomes" id="UP000820818">
    <property type="component" value="Unassembled WGS sequence"/>
</dbReference>
<name>A0AAD5PJU7_9CRUS</name>
<keyword evidence="3" id="KW-1185">Reference proteome</keyword>
<organism evidence="2 3">
    <name type="scientific">Daphnia sinensis</name>
    <dbReference type="NCBI Taxonomy" id="1820382"/>
    <lineage>
        <taxon>Eukaryota</taxon>
        <taxon>Metazoa</taxon>
        <taxon>Ecdysozoa</taxon>
        <taxon>Arthropoda</taxon>
        <taxon>Crustacea</taxon>
        <taxon>Branchiopoda</taxon>
        <taxon>Diplostraca</taxon>
        <taxon>Cladocera</taxon>
        <taxon>Anomopoda</taxon>
        <taxon>Daphniidae</taxon>
        <taxon>Daphnia</taxon>
        <taxon>Daphnia similis group</taxon>
    </lineage>
</organism>
<dbReference type="NCBIfam" id="TIGR01451">
    <property type="entry name" value="B_ant_repeat"/>
    <property type="match status" value="1"/>
</dbReference>
<evidence type="ECO:0000313" key="2">
    <source>
        <dbReference type="EMBL" id="KAI9549376.1"/>
    </source>
</evidence>
<dbReference type="InterPro" id="IPR055354">
    <property type="entry name" value="DUF7507"/>
</dbReference>
<gene>
    <name evidence="2" type="ORF">GHT06_003742</name>
</gene>
<dbReference type="InterPro" id="IPR047589">
    <property type="entry name" value="DUF11_rpt"/>
</dbReference>
<sequence length="1230" mass="131168">MFVNLSLSSVDVEANRLTNLLIPGNSTITINSIKYNLTYSGKTNEAHRFTYNPEDVSGPPLKDNDVITTSFNWGCGTLTKNAHQVFMKENQFSASVFPEIVDCKLQYKISILGSAGNPERYIWYCPETTRVKVEEIATDGSLIKQIYPNPSDPNAIGTFTFNSGIFAQAGVSPAVDPGKYRVTVSDACQSASKIVDVVKSDPLAGIDMIPMNGIAEGTAGINFTGGEYILKFINVGSPYFHSAIHKRTGPFDYSTRIKVAQYLPIGLDITTVFCDPSNSTANSGNISVKVASGTLNYPLTMTLLDATKTNTIRATVDLPSPTTEHVFTGLAAGTYYVRVTSACSSIDQQVALTTANTPPTSTASQLTICKGNSTDLFALNASTELYDIEWYYVNQDNTIGSSVGTGMPLPVNPTITTKYRGVFNLKPIYSCSSAANNNLISDVAIVVLEDPKLDLAVSDIELCLNSNRSVTISNTESGFGYEVLDKLGNSYNPKVVVIGNGGALTFPLPSQVILRPGEDLQVLSTRNTFGCTGILTDKIVVSQTALNTSLVVQGSAVCTNSAGTITVKAAQAGVTYTVLKAGQPLSPSVSAVGNGTDLPLSIPASNLTAATNEFSVRASGSGCSAVVELAQKASITILQVPAVTELVHAVCGEQKGKIVLSASGGSGNYEFSIDNITWVTSKTFTDLNPGTYTVSVKDLTLNCTVERTVEVLNHCIEITKTSSSVNYEDRVKDPLTGMDETISSLAELGVSEFPTNYTTTTTELGTNKLDNTATATMTIGGVVFGKSASVSIPNAFQVDDLDCTPERYTISKDVEIQLEIRVPYSGGTAATYEQGEPILLGNGTIKATLQAGQINPNGGELVYLVEGKATSDTVMNFPVAFGGKSCIITILITEAASASISFSVNTYEDLNGNCTKDGAEVQNPDSTDGLFIKIFDLNDNLLYSEAAQLGQFEVQDFSGESNVIYYYILDDNEDAIDPTPTLLTGWSSGMAPLKRYFHFSNGAVSFNAARKDNLLDATWETTPESICLNRVSGLIDSLDCEKDLSITLYKGIPVNESFLIDYLGGNGGTYGRLVIESTGVKGLTATLESGLFENGDGSLEFILTGTPLTGGESVYQITIGGKSCNLRIQVLDPSVSVVKTSTKSSYALAGEKIEYKIDVKNNGNVTLTNVLLTDPLTGFSETIPSLIPNESKSFSTDYLIKQSDIEAGNLVNKAFANYNYGGVPYEKQVF</sequence>
<protein>
    <recommendedName>
        <fullName evidence="1">DUF7507 domain-containing protein</fullName>
    </recommendedName>
</protein>
<evidence type="ECO:0000259" key="1">
    <source>
        <dbReference type="Pfam" id="PF24346"/>
    </source>
</evidence>
<dbReference type="Pfam" id="PF24346">
    <property type="entry name" value="DUF7507"/>
    <property type="match status" value="1"/>
</dbReference>
<evidence type="ECO:0000313" key="3">
    <source>
        <dbReference type="Proteomes" id="UP000820818"/>
    </source>
</evidence>
<comment type="caution">
    <text evidence="2">The sequence shown here is derived from an EMBL/GenBank/DDBJ whole genome shotgun (WGS) entry which is preliminary data.</text>
</comment>
<dbReference type="AlphaFoldDB" id="A0AAD5PJU7"/>
<feature type="domain" description="DUF7507" evidence="1">
    <location>
        <begin position="1133"/>
        <end position="1218"/>
    </location>
</feature>
<accession>A0AAD5PJU7</accession>
<dbReference type="EMBL" id="WJBH02000308">
    <property type="protein sequence ID" value="KAI9549376.1"/>
    <property type="molecule type" value="Genomic_DNA"/>
</dbReference>
<reference evidence="2" key="1">
    <citation type="submission" date="2022-05" db="EMBL/GenBank/DDBJ databases">
        <title>A multi-omics perspective on studying reproductive biology in Daphnia sinensis.</title>
        <authorList>
            <person name="Jia J."/>
        </authorList>
    </citation>
    <scope>NUCLEOTIDE SEQUENCE</scope>
    <source>
        <strain evidence="2">WSL</strain>
    </source>
</reference>
<proteinExistence type="predicted"/>